<comment type="caution">
    <text evidence="1">The sequence shown here is derived from an EMBL/GenBank/DDBJ whole genome shotgun (WGS) entry which is preliminary data.</text>
</comment>
<dbReference type="PANTHER" id="PTHR43239">
    <property type="entry name" value="UPF0734 PROTEIN DDB_G0273871/DDB_G0273177"/>
    <property type="match status" value="1"/>
</dbReference>
<accession>A0A362XBB5</accession>
<name>A0A362XBB5_9FLAO</name>
<proteinExistence type="predicted"/>
<organism evidence="1 2">
    <name type="scientific">Jejuia pallidilutea</name>
    <dbReference type="NCBI Taxonomy" id="504487"/>
    <lineage>
        <taxon>Bacteria</taxon>
        <taxon>Pseudomonadati</taxon>
        <taxon>Bacteroidota</taxon>
        <taxon>Flavobacteriia</taxon>
        <taxon>Flavobacteriales</taxon>
        <taxon>Flavobacteriaceae</taxon>
        <taxon>Jejuia</taxon>
    </lineage>
</organism>
<dbReference type="SUPFAM" id="SSF54909">
    <property type="entry name" value="Dimeric alpha+beta barrel"/>
    <property type="match status" value="1"/>
</dbReference>
<gene>
    <name evidence="1" type="ORF">CLV33_101435</name>
</gene>
<dbReference type="GO" id="GO:0016857">
    <property type="term" value="F:racemase and epimerase activity, acting on carbohydrates and derivatives"/>
    <property type="evidence" value="ECO:0007669"/>
    <property type="project" value="InterPro"/>
</dbReference>
<dbReference type="Pfam" id="PF05336">
    <property type="entry name" value="rhaM"/>
    <property type="match status" value="1"/>
</dbReference>
<dbReference type="InterPro" id="IPR052996">
    <property type="entry name" value="Carb_Metab_Mutarotase"/>
</dbReference>
<dbReference type="EMBL" id="PVEO01000001">
    <property type="protein sequence ID" value="PQV51511.1"/>
    <property type="molecule type" value="Genomic_DNA"/>
</dbReference>
<dbReference type="PANTHER" id="PTHR43239:SF1">
    <property type="entry name" value="UPF0734 PROTEIN DDB_G0273871_DDB_G0273177"/>
    <property type="match status" value="1"/>
</dbReference>
<protein>
    <submittedName>
        <fullName evidence="1">L-rhamnose mutarotase</fullName>
    </submittedName>
</protein>
<dbReference type="InterPro" id="IPR011008">
    <property type="entry name" value="Dimeric_a/b-barrel"/>
</dbReference>
<reference evidence="1 2" key="1">
    <citation type="submission" date="2018-02" db="EMBL/GenBank/DDBJ databases">
        <title>Genomic Encyclopedia of Archaeal and Bacterial Type Strains, Phase II (KMG-II): from individual species to whole genera.</title>
        <authorList>
            <person name="Goeker M."/>
        </authorList>
    </citation>
    <scope>NUCLEOTIDE SEQUENCE [LARGE SCALE GENOMIC DNA]</scope>
    <source>
        <strain evidence="1 2">DSM 21165</strain>
    </source>
</reference>
<sequence>MRILSFLFLSIFLTSCNNQNNHKVASKSVDYVFTCNLVDSVGVKEKYAHYHSDEGIWPDVKQAAVESGANCLKVFAQGNRLVLIISLPENLSFDEFNDRYNNYSPKMAEWDSIMSGFQTAPPGADADQTWVPMETIYDYTR</sequence>
<dbReference type="PROSITE" id="PS51257">
    <property type="entry name" value="PROKAR_LIPOPROTEIN"/>
    <property type="match status" value="1"/>
</dbReference>
<dbReference type="AlphaFoldDB" id="A0A362XBB5"/>
<dbReference type="InterPro" id="IPR008000">
    <property type="entry name" value="Rham/fucose_mutarotase"/>
</dbReference>
<dbReference type="Gene3D" id="3.30.70.100">
    <property type="match status" value="1"/>
</dbReference>
<dbReference type="Proteomes" id="UP000251545">
    <property type="component" value="Unassembled WGS sequence"/>
</dbReference>
<dbReference type="RefSeq" id="WP_105472519.1">
    <property type="nucleotide sequence ID" value="NZ_PVEO01000001.1"/>
</dbReference>
<evidence type="ECO:0000313" key="1">
    <source>
        <dbReference type="EMBL" id="PQV51511.1"/>
    </source>
</evidence>
<evidence type="ECO:0000313" key="2">
    <source>
        <dbReference type="Proteomes" id="UP000251545"/>
    </source>
</evidence>